<dbReference type="Proteomes" id="UP001595548">
    <property type="component" value="Unassembled WGS sequence"/>
</dbReference>
<reference evidence="3" key="1">
    <citation type="journal article" date="2019" name="Int. J. Syst. Evol. Microbiol.">
        <title>The Global Catalogue of Microorganisms (GCM) 10K type strain sequencing project: providing services to taxonomists for standard genome sequencing and annotation.</title>
        <authorList>
            <consortium name="The Broad Institute Genomics Platform"/>
            <consortium name="The Broad Institute Genome Sequencing Center for Infectious Disease"/>
            <person name="Wu L."/>
            <person name="Ma J."/>
        </authorList>
    </citation>
    <scope>NUCLEOTIDE SEQUENCE [LARGE SCALE GENOMIC DNA]</scope>
    <source>
        <strain evidence="3">KCTC 52141</strain>
    </source>
</reference>
<dbReference type="RefSeq" id="WP_382415834.1">
    <property type="nucleotide sequence ID" value="NZ_AP031500.1"/>
</dbReference>
<keyword evidence="1" id="KW-0472">Membrane</keyword>
<evidence type="ECO:0000313" key="3">
    <source>
        <dbReference type="Proteomes" id="UP001595548"/>
    </source>
</evidence>
<sequence>MTLTTRLKTLLAYPFRLFFLLAALYAVAILIGWLGFLLGGWPLPIGFSPFKWHSHEMLYGFVGAAIAGFLLTAITNWTGCPPLRGKGLALLAAVWLVGRVAFWNLHLLPPTLVALLDLAFWALMLAYVMRVLIVSRNLRNVPIAGVLLLLSAGNGLMHWGFITGNTGLLRLGQSWGLDLVMLLMAIIGGRIIPAFSRNWLVKHGTGGQTIQQHPRLDQAGLLVILLLIITSTAGLNNAIISAVAFTAAVLHTARLYLWRGWRCTREPLLWVLHVGYLWLVLSLWLRAATPWLELPASLWQHTLTVGGMGTLILAVMTRVSLGHTGRPMTLPRGGVWIYVSISGATFLRLLVAAGILPFSLGLTATASLWVIAFGLFVLLYTPILTAPRLDGRPG</sequence>
<evidence type="ECO:0000256" key="1">
    <source>
        <dbReference type="SAM" id="Phobius"/>
    </source>
</evidence>
<accession>A0ABV7HT15</accession>
<proteinExistence type="predicted"/>
<protein>
    <submittedName>
        <fullName evidence="2">NnrS family protein</fullName>
    </submittedName>
</protein>
<feature type="transmembrane region" description="Helical" evidence="1">
    <location>
        <begin position="12"/>
        <end position="37"/>
    </location>
</feature>
<feature type="transmembrane region" description="Helical" evidence="1">
    <location>
        <begin position="57"/>
        <end position="75"/>
    </location>
</feature>
<feature type="transmembrane region" description="Helical" evidence="1">
    <location>
        <begin position="111"/>
        <end position="129"/>
    </location>
</feature>
<keyword evidence="3" id="KW-1185">Reference proteome</keyword>
<keyword evidence="1" id="KW-1133">Transmembrane helix</keyword>
<feature type="transmembrane region" description="Helical" evidence="1">
    <location>
        <begin position="299"/>
        <end position="321"/>
    </location>
</feature>
<feature type="transmembrane region" description="Helical" evidence="1">
    <location>
        <begin position="141"/>
        <end position="162"/>
    </location>
</feature>
<feature type="transmembrane region" description="Helical" evidence="1">
    <location>
        <begin position="366"/>
        <end position="386"/>
    </location>
</feature>
<dbReference type="InterPro" id="IPR010266">
    <property type="entry name" value="NnrS"/>
</dbReference>
<comment type="caution">
    <text evidence="2">The sequence shown here is derived from an EMBL/GenBank/DDBJ whole genome shotgun (WGS) entry which is preliminary data.</text>
</comment>
<name>A0ABV7HT15_9GAMM</name>
<keyword evidence="1" id="KW-0812">Transmembrane</keyword>
<gene>
    <name evidence="2" type="ORF">ACFOEB_08510</name>
</gene>
<feature type="transmembrane region" description="Helical" evidence="1">
    <location>
        <begin position="269"/>
        <end position="287"/>
    </location>
</feature>
<evidence type="ECO:0000313" key="2">
    <source>
        <dbReference type="EMBL" id="MFC3155240.1"/>
    </source>
</evidence>
<dbReference type="EMBL" id="JBHRTL010000006">
    <property type="protein sequence ID" value="MFC3155240.1"/>
    <property type="molecule type" value="Genomic_DNA"/>
</dbReference>
<dbReference type="Pfam" id="PF05940">
    <property type="entry name" value="NnrS"/>
    <property type="match status" value="1"/>
</dbReference>
<feature type="transmembrane region" description="Helical" evidence="1">
    <location>
        <begin position="87"/>
        <end position="105"/>
    </location>
</feature>
<organism evidence="2 3">
    <name type="scientific">Gilvimarinus japonicus</name>
    <dbReference type="NCBI Taxonomy" id="1796469"/>
    <lineage>
        <taxon>Bacteria</taxon>
        <taxon>Pseudomonadati</taxon>
        <taxon>Pseudomonadota</taxon>
        <taxon>Gammaproteobacteria</taxon>
        <taxon>Cellvibrionales</taxon>
        <taxon>Cellvibrionaceae</taxon>
        <taxon>Gilvimarinus</taxon>
    </lineage>
</organism>
<feature type="transmembrane region" description="Helical" evidence="1">
    <location>
        <begin position="333"/>
        <end position="360"/>
    </location>
</feature>